<dbReference type="Proteomes" id="UP000243528">
    <property type="component" value="Unassembled WGS sequence"/>
</dbReference>
<dbReference type="Gene3D" id="3.40.50.10490">
    <property type="entry name" value="Glucose-6-phosphate isomerase like protein, domain 1"/>
    <property type="match status" value="1"/>
</dbReference>
<name>A0A2P8DY71_9ACTN</name>
<sequence>MNDLTGEVSASAYLDHARTAIDRVAETERDNIASAADVVTAALRAGGVVQAFGTGHSQATAMEIAGRAGGLIPTNRISLRDLVAYGGEPVSVLTDPHLERDPGLAQRLYDATPVDPSDVFVIASNSGINGSVVGLAEVAKKNGHPVVAILSRRHSAEVESRHPSGRKLGDVADVVLDNGGPFGDAVLPLPGGGAACAVSSLTAALLAQLLTAEVLRRMIDAGETPPVYLSANVPGGDAHNDGLLQRYAGRIRRGG</sequence>
<dbReference type="EMBL" id="PYGE01000011">
    <property type="protein sequence ID" value="PSL02164.1"/>
    <property type="molecule type" value="Genomic_DNA"/>
</dbReference>
<dbReference type="PANTHER" id="PTHR30390:SF7">
    <property type="entry name" value="PHOSPHOHEPTOSE ISOMERASE"/>
    <property type="match status" value="1"/>
</dbReference>
<keyword evidence="3" id="KW-1185">Reference proteome</keyword>
<feature type="domain" description="SIS" evidence="1">
    <location>
        <begin position="39"/>
        <end position="220"/>
    </location>
</feature>
<reference evidence="2 3" key="1">
    <citation type="submission" date="2018-03" db="EMBL/GenBank/DDBJ databases">
        <title>Genomic Encyclopedia of Archaeal and Bacterial Type Strains, Phase II (KMG-II): from individual species to whole genera.</title>
        <authorList>
            <person name="Goeker M."/>
        </authorList>
    </citation>
    <scope>NUCLEOTIDE SEQUENCE [LARGE SCALE GENOMIC DNA]</scope>
    <source>
        <strain evidence="2 3">DSM 45211</strain>
    </source>
</reference>
<dbReference type="RefSeq" id="WP_205740978.1">
    <property type="nucleotide sequence ID" value="NZ_PYGE01000011.1"/>
</dbReference>
<dbReference type="InterPro" id="IPR050099">
    <property type="entry name" value="SIS_GmhA/DiaA_subfam"/>
</dbReference>
<proteinExistence type="predicted"/>
<dbReference type="InterPro" id="IPR035472">
    <property type="entry name" value="RpiR-like_SIS"/>
</dbReference>
<dbReference type="AlphaFoldDB" id="A0A2P8DY71"/>
<comment type="caution">
    <text evidence="2">The sequence shown here is derived from an EMBL/GenBank/DDBJ whole genome shotgun (WGS) entry which is preliminary data.</text>
</comment>
<dbReference type="CDD" id="cd05013">
    <property type="entry name" value="SIS_RpiR"/>
    <property type="match status" value="1"/>
</dbReference>
<evidence type="ECO:0000313" key="3">
    <source>
        <dbReference type="Proteomes" id="UP000243528"/>
    </source>
</evidence>
<dbReference type="Pfam" id="PF13580">
    <property type="entry name" value="SIS_2"/>
    <property type="match status" value="1"/>
</dbReference>
<dbReference type="PROSITE" id="PS51464">
    <property type="entry name" value="SIS"/>
    <property type="match status" value="1"/>
</dbReference>
<accession>A0A2P8DY71</accession>
<dbReference type="PANTHER" id="PTHR30390">
    <property type="entry name" value="SEDOHEPTULOSE 7-PHOSPHATE ISOMERASE / DNAA INITIATOR-ASSOCIATING FACTOR FOR REPLICATION INITIATION"/>
    <property type="match status" value="1"/>
</dbReference>
<dbReference type="SUPFAM" id="SSF53697">
    <property type="entry name" value="SIS domain"/>
    <property type="match status" value="1"/>
</dbReference>
<dbReference type="InterPro" id="IPR001347">
    <property type="entry name" value="SIS_dom"/>
</dbReference>
<dbReference type="InterPro" id="IPR046348">
    <property type="entry name" value="SIS_dom_sf"/>
</dbReference>
<dbReference type="NCBIfam" id="NF002805">
    <property type="entry name" value="PRK02947.1"/>
    <property type="match status" value="1"/>
</dbReference>
<organism evidence="2 3">
    <name type="scientific">Haloactinopolyspora alba</name>
    <dbReference type="NCBI Taxonomy" id="648780"/>
    <lineage>
        <taxon>Bacteria</taxon>
        <taxon>Bacillati</taxon>
        <taxon>Actinomycetota</taxon>
        <taxon>Actinomycetes</taxon>
        <taxon>Jiangellales</taxon>
        <taxon>Jiangellaceae</taxon>
        <taxon>Haloactinopolyspora</taxon>
    </lineage>
</organism>
<evidence type="ECO:0000259" key="1">
    <source>
        <dbReference type="PROSITE" id="PS51464"/>
    </source>
</evidence>
<dbReference type="GO" id="GO:1901135">
    <property type="term" value="P:carbohydrate derivative metabolic process"/>
    <property type="evidence" value="ECO:0007669"/>
    <property type="project" value="InterPro"/>
</dbReference>
<protein>
    <submittedName>
        <fullName evidence="2">Putative phosphosugar-binding protein</fullName>
    </submittedName>
</protein>
<dbReference type="GO" id="GO:0097367">
    <property type="term" value="F:carbohydrate derivative binding"/>
    <property type="evidence" value="ECO:0007669"/>
    <property type="project" value="InterPro"/>
</dbReference>
<evidence type="ECO:0000313" key="2">
    <source>
        <dbReference type="EMBL" id="PSL02164.1"/>
    </source>
</evidence>
<gene>
    <name evidence="2" type="ORF">CLV30_111119</name>
</gene>